<keyword evidence="2" id="KW-1185">Reference proteome</keyword>
<dbReference type="KEGG" id="sliu:111351114"/>
<protein>
    <submittedName>
        <fullName evidence="3">Uncharacterized protein LOC111351114</fullName>
    </submittedName>
</protein>
<feature type="region of interest" description="Disordered" evidence="1">
    <location>
        <begin position="107"/>
        <end position="131"/>
    </location>
</feature>
<organism evidence="2 3">
    <name type="scientific">Spodoptera litura</name>
    <name type="common">Asian cotton leafworm</name>
    <dbReference type="NCBI Taxonomy" id="69820"/>
    <lineage>
        <taxon>Eukaryota</taxon>
        <taxon>Metazoa</taxon>
        <taxon>Ecdysozoa</taxon>
        <taxon>Arthropoda</taxon>
        <taxon>Hexapoda</taxon>
        <taxon>Insecta</taxon>
        <taxon>Pterygota</taxon>
        <taxon>Neoptera</taxon>
        <taxon>Endopterygota</taxon>
        <taxon>Lepidoptera</taxon>
        <taxon>Glossata</taxon>
        <taxon>Ditrysia</taxon>
        <taxon>Noctuoidea</taxon>
        <taxon>Noctuidae</taxon>
        <taxon>Amphipyrinae</taxon>
        <taxon>Spodoptera</taxon>
    </lineage>
</organism>
<evidence type="ECO:0000313" key="3">
    <source>
        <dbReference type="RefSeq" id="XP_022818652.1"/>
    </source>
</evidence>
<gene>
    <name evidence="3" type="primary">LOC111351114</name>
</gene>
<evidence type="ECO:0000313" key="2">
    <source>
        <dbReference type="Proteomes" id="UP000301870"/>
    </source>
</evidence>
<dbReference type="AlphaFoldDB" id="A0A9J7DXG5"/>
<dbReference type="RefSeq" id="XP_022818652.1">
    <property type="nucleotide sequence ID" value="XM_022962884.1"/>
</dbReference>
<evidence type="ECO:0000256" key="1">
    <source>
        <dbReference type="SAM" id="MobiDB-lite"/>
    </source>
</evidence>
<accession>A0A9J7DXG5</accession>
<dbReference type="Proteomes" id="UP000301870">
    <property type="component" value="Chromosome 12"/>
</dbReference>
<reference evidence="3" key="1">
    <citation type="submission" date="2025-08" db="UniProtKB">
        <authorList>
            <consortium name="RefSeq"/>
        </authorList>
    </citation>
    <scope>IDENTIFICATION</scope>
    <source>
        <strain evidence="3">Ishihara</strain>
        <tissue evidence="3">Whole body</tissue>
    </source>
</reference>
<proteinExistence type="predicted"/>
<name>A0A9J7DXG5_SPOLT</name>
<sequence length="131" mass="14523">MAASLGAPPVGYAGWFHIQGTGGIVSRTSRRASTAGPERGTRPVKQVNASIDKELKSKRRQLDSLLCRPIYPRGFSFKYSTLNNDTTAFQGSEENALQVMKNALESGQLKKEKRKSKNAPLLQLQKKFKKK</sequence>
<dbReference type="GeneID" id="111351114"/>
<dbReference type="OrthoDB" id="7413542at2759"/>